<dbReference type="SUPFAM" id="SSF53474">
    <property type="entry name" value="alpha/beta-Hydrolases"/>
    <property type="match status" value="1"/>
</dbReference>
<sequence length="565" mass="61602">MLAMRYQPLFAFFAGKGIEVQSFDLPGFGETGARADAHGITGGYDVLIKEIDSAIGRASIIHPTKPLFLMGHGMGGALVLNYVCGLGQRIASLAGIISSSPYLKPTMVGAGTRFPRTYNRLGKWYPNISVGFQVSPEELTRDCAEHERHHGDGLIRDTVSLQCLGDMIYQGQKILAKRWRRFPAPLPTLLLHGTDDPISSYQATSTLSVLLLKLQPTNFMFKSWKGNKHDLHWDIDAASVRSEYIHWIWNSSRHFVKLPLEPDMAQSDKNKSVKSKKFGMADKKDKKAGKKGDKTDQNGSREQESRNDAAHMESTASSSSKDLSTQPVNSSGTEPEVIQDLAQLQRQQELRAQRAMEKRQEYNLSKTGQESVSAIAVCPSEEPAPTEATIASTSSVSEPRNLSETEQRVEPASLNILVLNAAGGSLEDLTGAVPIDANGILTASSIVPIETQSEHQWTDTNERVDSTIIPELESNSTEDSKIDIIDGGSPQYAEPQAKNDCTESASEIVVASSTSIISNPGTDQVENEDGAAPAEFNENTIKDCTKEIGINLTTELIDTMPAIEI</sequence>
<evidence type="ECO:0000313" key="3">
    <source>
        <dbReference type="EMBL" id="KAG0258733.1"/>
    </source>
</evidence>
<feature type="compositionally biased region" description="Low complexity" evidence="1">
    <location>
        <begin position="314"/>
        <end position="324"/>
    </location>
</feature>
<feature type="domain" description="Serine aminopeptidase S33" evidence="2">
    <location>
        <begin position="4"/>
        <end position="235"/>
    </location>
</feature>
<dbReference type="AlphaFoldDB" id="A0A9P6U3C6"/>
<dbReference type="Proteomes" id="UP000726737">
    <property type="component" value="Unassembled WGS sequence"/>
</dbReference>
<organism evidence="3 4">
    <name type="scientific">Mortierella polycephala</name>
    <dbReference type="NCBI Taxonomy" id="41804"/>
    <lineage>
        <taxon>Eukaryota</taxon>
        <taxon>Fungi</taxon>
        <taxon>Fungi incertae sedis</taxon>
        <taxon>Mucoromycota</taxon>
        <taxon>Mortierellomycotina</taxon>
        <taxon>Mortierellomycetes</taxon>
        <taxon>Mortierellales</taxon>
        <taxon>Mortierellaceae</taxon>
        <taxon>Mortierella</taxon>
    </lineage>
</organism>
<proteinExistence type="predicted"/>
<dbReference type="InterPro" id="IPR029058">
    <property type="entry name" value="AB_hydrolase_fold"/>
</dbReference>
<dbReference type="PANTHER" id="PTHR11614">
    <property type="entry name" value="PHOSPHOLIPASE-RELATED"/>
    <property type="match status" value="1"/>
</dbReference>
<dbReference type="Gene3D" id="3.40.50.1820">
    <property type="entry name" value="alpha/beta hydrolase"/>
    <property type="match status" value="1"/>
</dbReference>
<evidence type="ECO:0000313" key="4">
    <source>
        <dbReference type="Proteomes" id="UP000726737"/>
    </source>
</evidence>
<dbReference type="Pfam" id="PF12146">
    <property type="entry name" value="Hydrolase_4"/>
    <property type="match status" value="1"/>
</dbReference>
<accession>A0A9P6U3C6</accession>
<feature type="compositionally biased region" description="Basic and acidic residues" evidence="1">
    <location>
        <begin position="279"/>
        <end position="311"/>
    </location>
</feature>
<dbReference type="OrthoDB" id="10249433at2759"/>
<dbReference type="PRINTS" id="PR00111">
    <property type="entry name" value="ABHYDROLASE"/>
</dbReference>
<feature type="region of interest" description="Disordered" evidence="1">
    <location>
        <begin position="266"/>
        <end position="335"/>
    </location>
</feature>
<evidence type="ECO:0000259" key="2">
    <source>
        <dbReference type="Pfam" id="PF12146"/>
    </source>
</evidence>
<comment type="caution">
    <text evidence="3">The sequence shown here is derived from an EMBL/GenBank/DDBJ whole genome shotgun (WGS) entry which is preliminary data.</text>
</comment>
<dbReference type="InterPro" id="IPR051044">
    <property type="entry name" value="MAG_DAG_Lipase"/>
</dbReference>
<dbReference type="InterPro" id="IPR000073">
    <property type="entry name" value="AB_hydrolase_1"/>
</dbReference>
<dbReference type="InterPro" id="IPR022742">
    <property type="entry name" value="Hydrolase_4"/>
</dbReference>
<name>A0A9P6U3C6_9FUNG</name>
<keyword evidence="4" id="KW-1185">Reference proteome</keyword>
<evidence type="ECO:0000256" key="1">
    <source>
        <dbReference type="SAM" id="MobiDB-lite"/>
    </source>
</evidence>
<gene>
    <name evidence="3" type="ORF">BG011_003105</name>
</gene>
<reference evidence="3" key="1">
    <citation type="journal article" date="2020" name="Fungal Divers.">
        <title>Resolving the Mortierellaceae phylogeny through synthesis of multi-gene phylogenetics and phylogenomics.</title>
        <authorList>
            <person name="Vandepol N."/>
            <person name="Liber J."/>
            <person name="Desiro A."/>
            <person name="Na H."/>
            <person name="Kennedy M."/>
            <person name="Barry K."/>
            <person name="Grigoriev I.V."/>
            <person name="Miller A.N."/>
            <person name="O'Donnell K."/>
            <person name="Stajich J.E."/>
            <person name="Bonito G."/>
        </authorList>
    </citation>
    <scope>NUCLEOTIDE SEQUENCE</scope>
    <source>
        <strain evidence="3">KOD948</strain>
    </source>
</reference>
<dbReference type="EMBL" id="JAAAJA010000209">
    <property type="protein sequence ID" value="KAG0258733.1"/>
    <property type="molecule type" value="Genomic_DNA"/>
</dbReference>
<protein>
    <recommendedName>
        <fullName evidence="2">Serine aminopeptidase S33 domain-containing protein</fullName>
    </recommendedName>
</protein>